<accession>A0ACC1NWW0</accession>
<dbReference type="EMBL" id="JAPDGR010001401">
    <property type="protein sequence ID" value="KAJ2983061.1"/>
    <property type="molecule type" value="Genomic_DNA"/>
</dbReference>
<evidence type="ECO:0000313" key="2">
    <source>
        <dbReference type="Proteomes" id="UP001143856"/>
    </source>
</evidence>
<comment type="caution">
    <text evidence="1">The sequence shown here is derived from an EMBL/GenBank/DDBJ whole genome shotgun (WGS) entry which is preliminary data.</text>
</comment>
<gene>
    <name evidence="1" type="ORF">NUW58_g6314</name>
</gene>
<name>A0ACC1NWW0_9PEZI</name>
<evidence type="ECO:0000313" key="1">
    <source>
        <dbReference type="EMBL" id="KAJ2983061.1"/>
    </source>
</evidence>
<proteinExistence type="predicted"/>
<keyword evidence="2" id="KW-1185">Reference proteome</keyword>
<dbReference type="Proteomes" id="UP001143856">
    <property type="component" value="Unassembled WGS sequence"/>
</dbReference>
<reference evidence="1" key="1">
    <citation type="submission" date="2022-10" db="EMBL/GenBank/DDBJ databases">
        <title>Genome Sequence of Xylaria curta.</title>
        <authorList>
            <person name="Buettner E."/>
        </authorList>
    </citation>
    <scope>NUCLEOTIDE SEQUENCE</scope>
    <source>
        <strain evidence="1">Babe10</strain>
    </source>
</reference>
<sequence length="287" mass="30512">MQPPMPSATRTWHNDTYAAISPSRAELSCDGKTIIITGAGSGIGREAALAFASAGASRIVLLGRREAALQETASLLPQGVWTETHSVDITQREALQGVAASIGKWDVLVLSAGYISKPSSIASSNADDWWQSFETNAKGTFLATQALLPTANPSKATILALVTGTVAFPSASLPGLSAYMTSKLAEIKFIEFLAAENENIFAASVHPGFIETAITAKSGANTEQLPMDQVQLPAHFLVWMASSEAAFLDGRSVWANWDVEELKQQESSIRGGIQMTSGISGWPYQHT</sequence>
<protein>
    <submittedName>
        <fullName evidence="1">Uncharacterized protein</fullName>
    </submittedName>
</protein>
<organism evidence="1 2">
    <name type="scientific">Xylaria curta</name>
    <dbReference type="NCBI Taxonomy" id="42375"/>
    <lineage>
        <taxon>Eukaryota</taxon>
        <taxon>Fungi</taxon>
        <taxon>Dikarya</taxon>
        <taxon>Ascomycota</taxon>
        <taxon>Pezizomycotina</taxon>
        <taxon>Sordariomycetes</taxon>
        <taxon>Xylariomycetidae</taxon>
        <taxon>Xylariales</taxon>
        <taxon>Xylariaceae</taxon>
        <taxon>Xylaria</taxon>
    </lineage>
</organism>